<dbReference type="Pfam" id="PF01131">
    <property type="entry name" value="Topoisom_bac"/>
    <property type="match status" value="1"/>
</dbReference>
<evidence type="ECO:0000256" key="1">
    <source>
        <dbReference type="ARBA" id="ARBA00000213"/>
    </source>
</evidence>
<dbReference type="GO" id="GO:0003677">
    <property type="term" value="F:DNA binding"/>
    <property type="evidence" value="ECO:0007669"/>
    <property type="project" value="UniProtKB-KW"/>
</dbReference>
<dbReference type="InterPro" id="IPR025589">
    <property type="entry name" value="Toprim_C_rpt"/>
</dbReference>
<dbReference type="Pfam" id="PF01751">
    <property type="entry name" value="Toprim"/>
    <property type="match status" value="1"/>
</dbReference>
<accession>A0A928V1C6</accession>
<evidence type="ECO:0000256" key="9">
    <source>
        <dbReference type="ARBA" id="ARBA00032235"/>
    </source>
</evidence>
<evidence type="ECO:0000256" key="10">
    <source>
        <dbReference type="ARBA" id="ARBA00032877"/>
    </source>
</evidence>
<dbReference type="EC" id="5.6.2.1" evidence="3"/>
<evidence type="ECO:0000256" key="6">
    <source>
        <dbReference type="ARBA" id="ARBA00023235"/>
    </source>
</evidence>
<gene>
    <name evidence="12" type="ORF">C4F49_16680</name>
</gene>
<dbReference type="Pfam" id="PF13342">
    <property type="entry name" value="Toprim_Crpt"/>
    <property type="match status" value="1"/>
</dbReference>
<dbReference type="GO" id="GO:0043597">
    <property type="term" value="C:cytoplasmic replication fork"/>
    <property type="evidence" value="ECO:0007669"/>
    <property type="project" value="TreeGrafter"/>
</dbReference>
<dbReference type="InterPro" id="IPR013824">
    <property type="entry name" value="Topo_IA_cen_sub1"/>
</dbReference>
<keyword evidence="5" id="KW-0238">DNA-binding</keyword>
<dbReference type="EMBL" id="PRDK01000009">
    <property type="protein sequence ID" value="MBE8715310.1"/>
    <property type="molecule type" value="Genomic_DNA"/>
</dbReference>
<dbReference type="GO" id="GO:0006310">
    <property type="term" value="P:DNA recombination"/>
    <property type="evidence" value="ECO:0007669"/>
    <property type="project" value="TreeGrafter"/>
</dbReference>
<sequence length="695" mass="78200">MKTILAEKPSVAREIARLVGASEKKDGYMTGNGYFVTWAFGHLIGLAMPEDYGIGEFDQANLPILPQPYLLTVRKVKTDKGYAADPVALKQLKIIEQLFSGSDSIVVATDAGREGELIFRYIYAYLNCRKPFERLWISSLTEKAIKQGFSHLREGTVFEGLYRAAQGRSRADWLVGINATQALCIAIGNGIYSLGRVQTPTLALICKRYLEHRDFAVKKYWQVQLSHEKEFVGFKSLSRTKWESQKLAEDSLKSIQRNTSLAFVTSVETKVITEQPPLLFDLTGLQKEANKRLSLSAEETLQIAQSLYEKKFISYPRTGSKYIPEDVWAEVPKLVSALQDRQSCKPAISLLKWNRYTKRIVNDLRVTDHHGLLVTEKIPSSLAAKENSVYDLIAFRLLEALSQACVKEITDISLQVLHHDFTAKGCRIIEAGWRSVKGNFSDDDTELVQDLPELRTGNELKIKEATVMEKKSSPPALYTEAGLLSAMERAGKEIENMDERKALQHIGIGTPATRASIIETLFSRNYVQREKKSLVPTEKGLQVYGLVKDQKIADVAMTAEWELALQKIENNEGDAAAFQQDMEQYASTITKELLQLSSLPDKLPILTCPKCKHKQLLIRDKVVKCPDEACHWVQFRNVCGVHISIGDIENLVHKGKTSLIRGMKSKAGKKFDAYIVLNEKAISCFQFEIGKTKRK</sequence>
<dbReference type="InterPro" id="IPR003601">
    <property type="entry name" value="Topo_IA_2"/>
</dbReference>
<dbReference type="SMART" id="SM00436">
    <property type="entry name" value="TOP1Bc"/>
    <property type="match status" value="1"/>
</dbReference>
<dbReference type="InterPro" id="IPR000380">
    <property type="entry name" value="Topo_IA"/>
</dbReference>
<reference evidence="12" key="1">
    <citation type="submission" date="2018-02" db="EMBL/GenBank/DDBJ databases">
        <authorList>
            <person name="Vasarhelyi B.M."/>
            <person name="Deshmukh S."/>
            <person name="Balint B."/>
            <person name="Kukolya J."/>
        </authorList>
    </citation>
    <scope>NUCLEOTIDE SEQUENCE</scope>
    <source>
        <strain evidence="12">KB22</strain>
    </source>
</reference>
<comment type="caution">
    <text evidence="12">The sequence shown here is derived from an EMBL/GenBank/DDBJ whole genome shotgun (WGS) entry which is preliminary data.</text>
</comment>
<name>A0A928V1C6_9SPHI</name>
<protein>
    <recommendedName>
        <fullName evidence="3">DNA topoisomerase</fullName>
        <ecNumber evidence="3">5.6.2.1</ecNumber>
    </recommendedName>
    <alternativeName>
        <fullName evidence="10">Omega-protein</fullName>
    </alternativeName>
    <alternativeName>
        <fullName evidence="9">Relaxing enzyme</fullName>
    </alternativeName>
    <alternativeName>
        <fullName evidence="7">Swivelase</fullName>
    </alternativeName>
    <alternativeName>
        <fullName evidence="8">Untwisting enzyme</fullName>
    </alternativeName>
</protein>
<dbReference type="Proteomes" id="UP000616201">
    <property type="component" value="Unassembled WGS sequence"/>
</dbReference>
<evidence type="ECO:0000259" key="11">
    <source>
        <dbReference type="PROSITE" id="PS52039"/>
    </source>
</evidence>
<dbReference type="InterPro" id="IPR013825">
    <property type="entry name" value="Topo_IA_cen_sub2"/>
</dbReference>
<dbReference type="GO" id="GO:0003917">
    <property type="term" value="F:DNA topoisomerase type I (single strand cut, ATP-independent) activity"/>
    <property type="evidence" value="ECO:0007669"/>
    <property type="project" value="UniProtKB-EC"/>
</dbReference>
<comment type="similarity">
    <text evidence="2">Belongs to the type IA topoisomerase family.</text>
</comment>
<dbReference type="AlphaFoldDB" id="A0A928V1C6"/>
<dbReference type="PRINTS" id="PR00417">
    <property type="entry name" value="PRTPISMRASEI"/>
</dbReference>
<dbReference type="CDD" id="cd00186">
    <property type="entry name" value="TOP1Ac"/>
    <property type="match status" value="1"/>
</dbReference>
<evidence type="ECO:0000256" key="8">
    <source>
        <dbReference type="ARBA" id="ARBA00031985"/>
    </source>
</evidence>
<dbReference type="Gene3D" id="2.70.20.10">
    <property type="entry name" value="Topoisomerase I, domain 3"/>
    <property type="match status" value="1"/>
</dbReference>
<dbReference type="SUPFAM" id="SSF56712">
    <property type="entry name" value="Prokaryotic type I DNA topoisomerase"/>
    <property type="match status" value="1"/>
</dbReference>
<keyword evidence="13" id="KW-1185">Reference proteome</keyword>
<dbReference type="GO" id="GO:0006281">
    <property type="term" value="P:DNA repair"/>
    <property type="evidence" value="ECO:0007669"/>
    <property type="project" value="TreeGrafter"/>
</dbReference>
<dbReference type="InterPro" id="IPR006171">
    <property type="entry name" value="TOPRIM_dom"/>
</dbReference>
<comment type="catalytic activity">
    <reaction evidence="1">
        <text>ATP-independent breakage of single-stranded DNA, followed by passage and rejoining.</text>
        <dbReference type="EC" id="5.6.2.1"/>
    </reaction>
</comment>
<dbReference type="RefSeq" id="WP_196937152.1">
    <property type="nucleotide sequence ID" value="NZ_MU158698.1"/>
</dbReference>
<evidence type="ECO:0000256" key="2">
    <source>
        <dbReference type="ARBA" id="ARBA00009446"/>
    </source>
</evidence>
<dbReference type="PROSITE" id="PS52039">
    <property type="entry name" value="TOPO_IA_2"/>
    <property type="match status" value="1"/>
</dbReference>
<dbReference type="PANTHER" id="PTHR11390">
    <property type="entry name" value="PROKARYOTIC DNA TOPOISOMERASE"/>
    <property type="match status" value="1"/>
</dbReference>
<dbReference type="Gene3D" id="3.40.50.140">
    <property type="match status" value="1"/>
</dbReference>
<dbReference type="SMART" id="SM00493">
    <property type="entry name" value="TOPRIM"/>
    <property type="match status" value="1"/>
</dbReference>
<dbReference type="PANTHER" id="PTHR11390:SF21">
    <property type="entry name" value="DNA TOPOISOMERASE 3-ALPHA"/>
    <property type="match status" value="1"/>
</dbReference>
<evidence type="ECO:0000313" key="13">
    <source>
        <dbReference type="Proteomes" id="UP000616201"/>
    </source>
</evidence>
<evidence type="ECO:0000256" key="3">
    <source>
        <dbReference type="ARBA" id="ARBA00012891"/>
    </source>
</evidence>
<evidence type="ECO:0000256" key="5">
    <source>
        <dbReference type="ARBA" id="ARBA00023125"/>
    </source>
</evidence>
<evidence type="ECO:0000313" key="12">
    <source>
        <dbReference type="EMBL" id="MBE8715310.1"/>
    </source>
</evidence>
<dbReference type="InterPro" id="IPR003602">
    <property type="entry name" value="Topo_IA_DNA-bd_dom"/>
</dbReference>
<dbReference type="InterPro" id="IPR013826">
    <property type="entry name" value="Topo_IA_cen_sub3"/>
</dbReference>
<keyword evidence="6" id="KW-0413">Isomerase</keyword>
<dbReference type="InterPro" id="IPR023405">
    <property type="entry name" value="Topo_IA_core_domain"/>
</dbReference>
<dbReference type="Gene3D" id="1.10.460.10">
    <property type="entry name" value="Topoisomerase I, domain 2"/>
    <property type="match status" value="1"/>
</dbReference>
<dbReference type="GO" id="GO:0006265">
    <property type="term" value="P:DNA topological change"/>
    <property type="evidence" value="ECO:0007669"/>
    <property type="project" value="InterPro"/>
</dbReference>
<dbReference type="InterPro" id="IPR034144">
    <property type="entry name" value="TOPRIM_TopoIII"/>
</dbReference>
<keyword evidence="4" id="KW-0799">Topoisomerase</keyword>
<dbReference type="CDD" id="cd03362">
    <property type="entry name" value="TOPRIM_TopoIA_TopoIII"/>
    <property type="match status" value="1"/>
</dbReference>
<feature type="domain" description="Topo IA-type catalytic" evidence="11">
    <location>
        <begin position="158"/>
        <end position="590"/>
    </location>
</feature>
<evidence type="ECO:0000256" key="4">
    <source>
        <dbReference type="ARBA" id="ARBA00023029"/>
    </source>
</evidence>
<dbReference type="InterPro" id="IPR013497">
    <property type="entry name" value="Topo_IA_cen"/>
</dbReference>
<organism evidence="12 13">
    <name type="scientific">Sphingobacterium hungaricum</name>
    <dbReference type="NCBI Taxonomy" id="2082723"/>
    <lineage>
        <taxon>Bacteria</taxon>
        <taxon>Pseudomonadati</taxon>
        <taxon>Bacteroidota</taxon>
        <taxon>Sphingobacteriia</taxon>
        <taxon>Sphingobacteriales</taxon>
        <taxon>Sphingobacteriaceae</taxon>
        <taxon>Sphingobacterium</taxon>
    </lineage>
</organism>
<dbReference type="SMART" id="SM00437">
    <property type="entry name" value="TOP1Ac"/>
    <property type="match status" value="1"/>
</dbReference>
<proteinExistence type="inferred from homology"/>
<dbReference type="Gene3D" id="1.10.290.10">
    <property type="entry name" value="Topoisomerase I, domain 4"/>
    <property type="match status" value="1"/>
</dbReference>
<evidence type="ECO:0000256" key="7">
    <source>
        <dbReference type="ARBA" id="ARBA00030003"/>
    </source>
</evidence>